<dbReference type="KEGG" id="psua:FLK61_29745"/>
<protein>
    <recommendedName>
        <fullName evidence="4">Endolytic transglycosylase MltG</fullName>
    </recommendedName>
</protein>
<dbReference type="AlphaFoldDB" id="A0A859FCD9"/>
<proteinExistence type="predicted"/>
<gene>
    <name evidence="2" type="ORF">FLK61_29745</name>
</gene>
<sequence length="187" mass="20352">MNTELLRGAALSCFIIAVVLSAVHFLAPSVFTSSSNAAQIQALQEENIQLSEQLVALEQQVENEETDVVTTTPPESNESNDSNEGNEEIPSNEEDQSNEANQQNDMSEEENNPEDTQDDPEVLTVTIAPGTSAPELANELESLGIVNNAQDFLNQLRVSGRESLVQVGEFELSSDMTRSQIIEIITS</sequence>
<keyword evidence="3" id="KW-1185">Reference proteome</keyword>
<feature type="region of interest" description="Disordered" evidence="1">
    <location>
        <begin position="61"/>
        <end position="119"/>
    </location>
</feature>
<dbReference type="Proteomes" id="UP000318138">
    <property type="component" value="Chromosome"/>
</dbReference>
<dbReference type="RefSeq" id="WP_176008946.1">
    <property type="nucleotide sequence ID" value="NZ_CP041372.2"/>
</dbReference>
<evidence type="ECO:0000313" key="3">
    <source>
        <dbReference type="Proteomes" id="UP000318138"/>
    </source>
</evidence>
<dbReference type="EMBL" id="CP041372">
    <property type="protein sequence ID" value="QKS70909.1"/>
    <property type="molecule type" value="Genomic_DNA"/>
</dbReference>
<reference evidence="3" key="1">
    <citation type="submission" date="2019-07" db="EMBL/GenBank/DDBJ databases">
        <title>Bacillus alkalisoli sp. nov. isolated from saline soil.</title>
        <authorList>
            <person name="Sun J.-Q."/>
            <person name="Xu L."/>
        </authorList>
    </citation>
    <scope>NUCLEOTIDE SEQUENCE [LARGE SCALE GENOMIC DNA]</scope>
    <source>
        <strain evidence="3">M4U3P1</strain>
    </source>
</reference>
<name>A0A859FCD9_9BACI</name>
<evidence type="ECO:0000256" key="1">
    <source>
        <dbReference type="SAM" id="MobiDB-lite"/>
    </source>
</evidence>
<dbReference type="Gene3D" id="3.30.1490.480">
    <property type="entry name" value="Endolytic murein transglycosylase"/>
    <property type="match status" value="1"/>
</dbReference>
<feature type="compositionally biased region" description="Acidic residues" evidence="1">
    <location>
        <begin position="106"/>
        <end position="119"/>
    </location>
</feature>
<evidence type="ECO:0008006" key="4">
    <source>
        <dbReference type="Google" id="ProtNLM"/>
    </source>
</evidence>
<organism evidence="2 3">
    <name type="scientific">Paenalkalicoccus suaedae</name>
    <dbReference type="NCBI Taxonomy" id="2592382"/>
    <lineage>
        <taxon>Bacteria</taxon>
        <taxon>Bacillati</taxon>
        <taxon>Bacillota</taxon>
        <taxon>Bacilli</taxon>
        <taxon>Bacillales</taxon>
        <taxon>Bacillaceae</taxon>
        <taxon>Paenalkalicoccus</taxon>
    </lineage>
</organism>
<feature type="compositionally biased region" description="Acidic residues" evidence="1">
    <location>
        <begin position="84"/>
        <end position="97"/>
    </location>
</feature>
<evidence type="ECO:0000313" key="2">
    <source>
        <dbReference type="EMBL" id="QKS70909.1"/>
    </source>
</evidence>
<accession>A0A859FCD9</accession>
<feature type="compositionally biased region" description="Low complexity" evidence="1">
    <location>
        <begin position="68"/>
        <end position="83"/>
    </location>
</feature>